<accession>A0A7J6NI25</accession>
<organism evidence="1 2">
    <name type="scientific">Perkinsus olseni</name>
    <name type="common">Perkinsus atlanticus</name>
    <dbReference type="NCBI Taxonomy" id="32597"/>
    <lineage>
        <taxon>Eukaryota</taxon>
        <taxon>Sar</taxon>
        <taxon>Alveolata</taxon>
        <taxon>Perkinsozoa</taxon>
        <taxon>Perkinsea</taxon>
        <taxon>Perkinsida</taxon>
        <taxon>Perkinsidae</taxon>
        <taxon>Perkinsus</taxon>
    </lineage>
</organism>
<dbReference type="EMBL" id="JABANP010000412">
    <property type="protein sequence ID" value="KAF4682721.1"/>
    <property type="molecule type" value="Genomic_DNA"/>
</dbReference>
<sequence length="357" mass="40696">MSTTLEQVMANYSSMNDEELGTIDKFGALTKLYEDSADYQNYKGLRQRILAAYTNNKVRELQPLQLVNSEELNALRQKLWTKYADLGTISTTTDLSIPIVHYNYDAEVLDVEVTTKDYGFRTIAPDFLKPGLLMIKYTPEITTNMFTSYELALANVALRTTAVLEPTTWLRLEASLRLFLQRGTTKFLGTSKTITKDLVSGFGDYFKIDTIGKLARWNLIEVLLDTRKYWSPSTSTVLVSIPPLQLDAELTTVTDYYIPIALHHSYQRLHTLYKTMFVSTMRREATRVDDTTTLRQLEALPEALAKVYYKNEHYLQLLTVDDAEEKATIEALRLAELQVYYDGTTTGDVRDATTTSD</sequence>
<dbReference type="AlphaFoldDB" id="A0A7J6NI25"/>
<proteinExistence type="predicted"/>
<dbReference type="Proteomes" id="UP000541610">
    <property type="component" value="Unassembled WGS sequence"/>
</dbReference>
<comment type="caution">
    <text evidence="1">The sequence shown here is derived from an EMBL/GenBank/DDBJ whole genome shotgun (WGS) entry which is preliminary data.</text>
</comment>
<evidence type="ECO:0000313" key="1">
    <source>
        <dbReference type="EMBL" id="KAF4682721.1"/>
    </source>
</evidence>
<name>A0A7J6NI25_PEROL</name>
<evidence type="ECO:0000313" key="2">
    <source>
        <dbReference type="Proteomes" id="UP000541610"/>
    </source>
</evidence>
<gene>
    <name evidence="1" type="ORF">FOZ60_010221</name>
</gene>
<protein>
    <submittedName>
        <fullName evidence="1">Uncharacterized protein</fullName>
    </submittedName>
</protein>
<dbReference type="OrthoDB" id="4843387at2759"/>
<reference evidence="1 2" key="1">
    <citation type="submission" date="2020-04" db="EMBL/GenBank/DDBJ databases">
        <title>Perkinsus olseni comparative genomics.</title>
        <authorList>
            <person name="Bogema D.R."/>
        </authorList>
    </citation>
    <scope>NUCLEOTIDE SEQUENCE [LARGE SCALE GENOMIC DNA]</scope>
    <source>
        <strain evidence="1">00978-12</strain>
    </source>
</reference>